<proteinExistence type="inferred from homology"/>
<comment type="caution">
    <text evidence="3">The sequence shown here is derived from an EMBL/GenBank/DDBJ whole genome shotgun (WGS) entry which is preliminary data.</text>
</comment>
<dbReference type="InterPro" id="IPR014729">
    <property type="entry name" value="Rossmann-like_a/b/a_fold"/>
</dbReference>
<comment type="similarity">
    <text evidence="1">Belongs to the universal stress protein A family.</text>
</comment>
<feature type="domain" description="UspA" evidence="2">
    <location>
        <begin position="163"/>
        <end position="300"/>
    </location>
</feature>
<sequence>MTTQGHPSGGDTSSAQVLPVVAGVDGSAPSLEALRWAALEAQRRHVELEVVLAYHWRIPGAALAVSPELAEQVTDFATAVVDAAVAEARTTAPHARVHGRAVEGEPAPVLLEAVDGAGLVVVGSRGAGGFASLLTGSVSVRVATQAPCPVVIVRGRADDDIGPVVVGVDGSAPADAAAGLAFEEASRRGCALVAVRAFHVPLPPYTMGPPPLLPDPAEIGAGLRSELVGQLAKWRDKYSDVPVEYAVSQGSAAAALVDQSRRASLVVVGNRGHGAARGTLFGSVGLQLLHHADCPVLITRTRT</sequence>
<dbReference type="Pfam" id="PF00582">
    <property type="entry name" value="Usp"/>
    <property type="match status" value="2"/>
</dbReference>
<keyword evidence="4" id="KW-1185">Reference proteome</keyword>
<evidence type="ECO:0000259" key="2">
    <source>
        <dbReference type="Pfam" id="PF00582"/>
    </source>
</evidence>
<dbReference type="InterPro" id="IPR006016">
    <property type="entry name" value="UspA"/>
</dbReference>
<dbReference type="InterPro" id="IPR006015">
    <property type="entry name" value="Universal_stress_UspA"/>
</dbReference>
<dbReference type="RefSeq" id="WP_168117159.1">
    <property type="nucleotide sequence ID" value="NZ_BOON01000041.1"/>
</dbReference>
<dbReference type="PANTHER" id="PTHR31964">
    <property type="entry name" value="ADENINE NUCLEOTIDE ALPHA HYDROLASES-LIKE SUPERFAMILY PROTEIN"/>
    <property type="match status" value="1"/>
</dbReference>
<dbReference type="Proteomes" id="UP000599074">
    <property type="component" value="Unassembled WGS sequence"/>
</dbReference>
<feature type="domain" description="UspA" evidence="2">
    <location>
        <begin position="20"/>
        <end position="154"/>
    </location>
</feature>
<evidence type="ECO:0000256" key="1">
    <source>
        <dbReference type="ARBA" id="ARBA00008791"/>
    </source>
</evidence>
<accession>A0A8J3TP46</accession>
<name>A0A8J3TP46_9ACTN</name>
<reference evidence="3" key="1">
    <citation type="submission" date="2021-01" db="EMBL/GenBank/DDBJ databases">
        <title>Whole genome shotgun sequence of Planosporangium mesophilum NBRC 109066.</title>
        <authorList>
            <person name="Komaki H."/>
            <person name="Tamura T."/>
        </authorList>
    </citation>
    <scope>NUCLEOTIDE SEQUENCE</scope>
    <source>
        <strain evidence="3">NBRC 109066</strain>
    </source>
</reference>
<dbReference type="PANTHER" id="PTHR31964:SF113">
    <property type="entry name" value="USPA DOMAIN-CONTAINING PROTEIN"/>
    <property type="match status" value="1"/>
</dbReference>
<organism evidence="3 4">
    <name type="scientific">Planosporangium mesophilum</name>
    <dbReference type="NCBI Taxonomy" id="689768"/>
    <lineage>
        <taxon>Bacteria</taxon>
        <taxon>Bacillati</taxon>
        <taxon>Actinomycetota</taxon>
        <taxon>Actinomycetes</taxon>
        <taxon>Micromonosporales</taxon>
        <taxon>Micromonosporaceae</taxon>
        <taxon>Planosporangium</taxon>
    </lineage>
</organism>
<evidence type="ECO:0000313" key="3">
    <source>
        <dbReference type="EMBL" id="GII24840.1"/>
    </source>
</evidence>
<dbReference type="PRINTS" id="PR01438">
    <property type="entry name" value="UNVRSLSTRESS"/>
</dbReference>
<evidence type="ECO:0000313" key="4">
    <source>
        <dbReference type="Proteomes" id="UP000599074"/>
    </source>
</evidence>
<dbReference type="SUPFAM" id="SSF52402">
    <property type="entry name" value="Adenine nucleotide alpha hydrolases-like"/>
    <property type="match status" value="2"/>
</dbReference>
<protein>
    <submittedName>
        <fullName evidence="3">Universal stress protein</fullName>
    </submittedName>
</protein>
<gene>
    <name evidence="3" type="ORF">Pme01_44370</name>
</gene>
<dbReference type="AlphaFoldDB" id="A0A8J3TP46"/>
<dbReference type="EMBL" id="BOON01000041">
    <property type="protein sequence ID" value="GII24840.1"/>
    <property type="molecule type" value="Genomic_DNA"/>
</dbReference>
<dbReference type="Gene3D" id="3.40.50.620">
    <property type="entry name" value="HUPs"/>
    <property type="match status" value="2"/>
</dbReference>